<dbReference type="AlphaFoldDB" id="A0AAP2G826"/>
<evidence type="ECO:0000313" key="2">
    <source>
        <dbReference type="EMBL" id="MBT0957089.1"/>
    </source>
</evidence>
<dbReference type="InterPro" id="IPR043519">
    <property type="entry name" value="NT_sf"/>
</dbReference>
<feature type="domain" description="RelA/SpoT" evidence="1">
    <location>
        <begin position="37"/>
        <end position="176"/>
    </location>
</feature>
<dbReference type="PANTHER" id="PTHR47837:SF1">
    <property type="entry name" value="GTP PYROPHOSPHOKINASE YJBM"/>
    <property type="match status" value="1"/>
</dbReference>
<dbReference type="InterPro" id="IPR007685">
    <property type="entry name" value="RelA_SpoT"/>
</dbReference>
<dbReference type="GO" id="GO:0015969">
    <property type="term" value="P:guanosine tetraphosphate metabolic process"/>
    <property type="evidence" value="ECO:0007669"/>
    <property type="project" value="InterPro"/>
</dbReference>
<protein>
    <submittedName>
        <fullName evidence="2">RelA/SpoT domain-containing protein</fullName>
    </submittedName>
</protein>
<dbReference type="RefSeq" id="WP_327793266.1">
    <property type="nucleotide sequence ID" value="NZ_JADQAZ010000001.1"/>
</dbReference>
<keyword evidence="3" id="KW-1185">Reference proteome</keyword>
<evidence type="ECO:0000313" key="3">
    <source>
        <dbReference type="Proteomes" id="UP001315686"/>
    </source>
</evidence>
<dbReference type="InterPro" id="IPR052366">
    <property type="entry name" value="GTP_Pyrophosphokinase"/>
</dbReference>
<dbReference type="SMART" id="SM00954">
    <property type="entry name" value="RelA_SpoT"/>
    <property type="match status" value="1"/>
</dbReference>
<organism evidence="2 3">
    <name type="scientific">Harenicola maris</name>
    <dbReference type="NCBI Taxonomy" id="2841044"/>
    <lineage>
        <taxon>Bacteria</taxon>
        <taxon>Pseudomonadati</taxon>
        <taxon>Pseudomonadota</taxon>
        <taxon>Alphaproteobacteria</taxon>
        <taxon>Rhodobacterales</taxon>
        <taxon>Paracoccaceae</taxon>
        <taxon>Harenicola</taxon>
    </lineage>
</organism>
<dbReference type="Proteomes" id="UP001315686">
    <property type="component" value="Unassembled WGS sequence"/>
</dbReference>
<dbReference type="EMBL" id="JADQAZ010000001">
    <property type="protein sequence ID" value="MBT0957089.1"/>
    <property type="molecule type" value="Genomic_DNA"/>
</dbReference>
<dbReference type="CDD" id="cd05399">
    <property type="entry name" value="NT_Rel-Spo_like"/>
    <property type="match status" value="1"/>
</dbReference>
<reference evidence="2 3" key="1">
    <citation type="journal article" date="2021" name="Arch. Microbiol.">
        <title>Harenicola maris gen. nov., sp. nov. isolated from the Sea of Japan shallow sediments.</title>
        <authorList>
            <person name="Romanenko L.A."/>
            <person name="Kurilenko V.V."/>
            <person name="Chernysheva N.Y."/>
            <person name="Tekutyeva L.A."/>
            <person name="Velansky P.V."/>
            <person name="Svetashev V.I."/>
            <person name="Isaeva M.P."/>
        </authorList>
    </citation>
    <scope>NUCLEOTIDE SEQUENCE [LARGE SCALE GENOMIC DNA]</scope>
    <source>
        <strain evidence="2 3">KMM 3653</strain>
    </source>
</reference>
<gene>
    <name evidence="2" type="ORF">IV417_06810</name>
</gene>
<evidence type="ECO:0000259" key="1">
    <source>
        <dbReference type="SMART" id="SM00954"/>
    </source>
</evidence>
<dbReference type="Pfam" id="PF04607">
    <property type="entry name" value="RelA_SpoT"/>
    <property type="match status" value="1"/>
</dbReference>
<comment type="caution">
    <text evidence="2">The sequence shown here is derived from an EMBL/GenBank/DDBJ whole genome shotgun (WGS) entry which is preliminary data.</text>
</comment>
<dbReference type="SUPFAM" id="SSF81301">
    <property type="entry name" value="Nucleotidyltransferase"/>
    <property type="match status" value="1"/>
</dbReference>
<name>A0AAP2G826_9RHOB</name>
<proteinExistence type="predicted"/>
<accession>A0AAP2G826</accession>
<sequence>MELINEWRAAHGYVINTFQAWIKGHIKQTNLNVEFAQRLKRQKTVIDKLKRRRQDGSPVITDVTAMQDLAGCRLIFDNIQDLRKFQEHLRSSAVLRNVRHIYKNNIEKFDYIRRPKATGYRGVHEVLRHFPRGSDRNSMEKKPWDGLLVEVQLRTRVQHAWATAVEISDLVDRERTKFTDGDSPREKFFALASEIVARRHENVCRSFPDEGLDQLEAEADRLEHQLGVVSRLRLLRAFDVRERLKAHNVLNLIEKNGDLELEVKTFKSPTEAIEYSTQLENDHTSINAVYVRADNPAQLKSAYRNYFNDPVAFVELFDE</sequence>
<dbReference type="PANTHER" id="PTHR47837">
    <property type="entry name" value="GTP PYROPHOSPHOKINASE YJBM"/>
    <property type="match status" value="1"/>
</dbReference>
<dbReference type="Gene3D" id="3.30.460.10">
    <property type="entry name" value="Beta Polymerase, domain 2"/>
    <property type="match status" value="1"/>
</dbReference>